<evidence type="ECO:0000256" key="3">
    <source>
        <dbReference type="SAM" id="MobiDB-lite"/>
    </source>
</evidence>
<gene>
    <name evidence="5" type="ORF">CAMP_LOCUS141</name>
</gene>
<dbReference type="Pfam" id="PF13017">
    <property type="entry name" value="Maelstrom"/>
    <property type="match status" value="1"/>
</dbReference>
<evidence type="ECO:0000256" key="2">
    <source>
        <dbReference type="ARBA" id="ARBA00023158"/>
    </source>
</evidence>
<dbReference type="GO" id="GO:0031047">
    <property type="term" value="P:regulatory ncRNA-mediated gene silencing"/>
    <property type="evidence" value="ECO:0007669"/>
    <property type="project" value="UniProtKB-KW"/>
</dbReference>
<proteinExistence type="inferred from homology"/>
<protein>
    <recommendedName>
        <fullName evidence="4">Maelstrom domain-containing protein</fullName>
    </recommendedName>
</protein>
<dbReference type="Proteomes" id="UP001152747">
    <property type="component" value="Unassembled WGS sequence"/>
</dbReference>
<dbReference type="InterPro" id="IPR024970">
    <property type="entry name" value="Maelstrom"/>
</dbReference>
<accession>A0A9P1I0S7</accession>
<evidence type="ECO:0000313" key="6">
    <source>
        <dbReference type="Proteomes" id="UP001152747"/>
    </source>
</evidence>
<reference evidence="5" key="1">
    <citation type="submission" date="2022-11" db="EMBL/GenBank/DDBJ databases">
        <authorList>
            <person name="Kikuchi T."/>
        </authorList>
    </citation>
    <scope>NUCLEOTIDE SEQUENCE</scope>
    <source>
        <strain evidence="5">PS1010</strain>
    </source>
</reference>
<keyword evidence="6" id="KW-1185">Reference proteome</keyword>
<comment type="similarity">
    <text evidence="1">Belongs to the maelstrom family.</text>
</comment>
<dbReference type="CDD" id="cd00084">
    <property type="entry name" value="HMG-box_SF"/>
    <property type="match status" value="1"/>
</dbReference>
<dbReference type="SUPFAM" id="SSF47095">
    <property type="entry name" value="HMG-box"/>
    <property type="match status" value="1"/>
</dbReference>
<feature type="region of interest" description="Disordered" evidence="3">
    <location>
        <begin position="568"/>
        <end position="613"/>
    </location>
</feature>
<dbReference type="AlphaFoldDB" id="A0A9P1I0S7"/>
<comment type="caution">
    <text evidence="5">The sequence shown here is derived from an EMBL/GenBank/DDBJ whole genome shotgun (WGS) entry which is preliminary data.</text>
</comment>
<organism evidence="5 6">
    <name type="scientific">Caenorhabditis angaria</name>
    <dbReference type="NCBI Taxonomy" id="860376"/>
    <lineage>
        <taxon>Eukaryota</taxon>
        <taxon>Metazoa</taxon>
        <taxon>Ecdysozoa</taxon>
        <taxon>Nematoda</taxon>
        <taxon>Chromadorea</taxon>
        <taxon>Rhabditida</taxon>
        <taxon>Rhabditina</taxon>
        <taxon>Rhabditomorpha</taxon>
        <taxon>Rhabditoidea</taxon>
        <taxon>Rhabditidae</taxon>
        <taxon>Peloderinae</taxon>
        <taxon>Caenorhabditis</taxon>
    </lineage>
</organism>
<feature type="compositionally biased region" description="Low complexity" evidence="3">
    <location>
        <begin position="580"/>
        <end position="594"/>
    </location>
</feature>
<feature type="domain" description="Maelstrom" evidence="4">
    <location>
        <begin position="229"/>
        <end position="429"/>
    </location>
</feature>
<dbReference type="Gene3D" id="1.10.30.10">
    <property type="entry name" value="High mobility group box domain"/>
    <property type="match status" value="1"/>
</dbReference>
<dbReference type="GO" id="GO:0060964">
    <property type="term" value="P:regulation of miRNA-mediated gene silencing"/>
    <property type="evidence" value="ECO:0007669"/>
    <property type="project" value="InterPro"/>
</dbReference>
<sequence>MEISFGGANGCRFSVLGFTKMSQGGRSNYQIQPKVKLSKTSGKQNGYMIWIRERGRNDFRQRKGCNYNTTNLEHQAEMGKLWNELSDEDRLLYKERAKHANSNPEEVTRRRHETNRWRRDQLHRNADVFLDRRNEHYSELVRRQEFKRNQRGMAKIPEKETPWTRFPTFDEDIKIKRKADREHLKNVVTFRTLGRLENPFVTNPKKNTFQIISVFPITFLCKSQFSEVFTYPAEISIMTADLKHGIIDLKSIQVEFRPDLFYGENQEDFELDRQTRQIYTECLGVPSSGPSNALSPEQAHRWVIANTDKSYFQLCDYKQFTWVTQGLRTLSIIAGFAARKDFEEHIANRLVTIQDFAIEIIANTSCSVYEKWNEEDIEEAFLNNRLLPQSSGFYCDFHQRMDESNLSKYQCCITHNVRLLHVFLDICKENGLQTFNQHYNPTIHNLCEQKQEAVANLPMAPSIDKPQANQPVRAAEPANIYENAPIGDLHPMIRYFNRGSDIEFCREMLALYDSSSDEEEDETRRENRYNLSELQLHSTNNNQQIRQLNDGFPRIRCINNSTQNTIINSANRENNIPTTSSASASNSNSQNQNNERIPQPTRFDPPQQEPGFGNSFARELRELKLQAEDSKQYLYTPDPTRQKLKILEIFTSDKTDDFYNWIPNEDFSDAKAYNHHPAIYPRD</sequence>
<dbReference type="InterPro" id="IPR036910">
    <property type="entry name" value="HMG_box_dom_sf"/>
</dbReference>
<evidence type="ECO:0000256" key="1">
    <source>
        <dbReference type="ARBA" id="ARBA00007057"/>
    </source>
</evidence>
<evidence type="ECO:0000313" key="5">
    <source>
        <dbReference type="EMBL" id="CAI5437504.1"/>
    </source>
</evidence>
<keyword evidence="2" id="KW-0943">RNA-mediated gene silencing</keyword>
<dbReference type="OrthoDB" id="10591185at2759"/>
<name>A0A9P1I0S7_9PELO</name>
<dbReference type="EMBL" id="CANHGI010000001">
    <property type="protein sequence ID" value="CAI5437504.1"/>
    <property type="molecule type" value="Genomic_DNA"/>
</dbReference>
<evidence type="ECO:0000259" key="4">
    <source>
        <dbReference type="Pfam" id="PF13017"/>
    </source>
</evidence>